<evidence type="ECO:0000313" key="2">
    <source>
        <dbReference type="Proteomes" id="UP000314294"/>
    </source>
</evidence>
<evidence type="ECO:0000313" key="1">
    <source>
        <dbReference type="EMBL" id="TNN61290.1"/>
    </source>
</evidence>
<proteinExistence type="predicted"/>
<dbReference type="PROSITE" id="PS51257">
    <property type="entry name" value="PROKAR_LIPOPROTEIN"/>
    <property type="match status" value="1"/>
</dbReference>
<reference evidence="1 2" key="1">
    <citation type="submission" date="2019-03" db="EMBL/GenBank/DDBJ databases">
        <title>First draft genome of Liparis tanakae, snailfish: a comprehensive survey of snailfish specific genes.</title>
        <authorList>
            <person name="Kim W."/>
            <person name="Song I."/>
            <person name="Jeong J.-H."/>
            <person name="Kim D."/>
            <person name="Kim S."/>
            <person name="Ryu S."/>
            <person name="Song J.Y."/>
            <person name="Lee S.K."/>
        </authorList>
    </citation>
    <scope>NUCLEOTIDE SEQUENCE [LARGE SCALE GENOMIC DNA]</scope>
    <source>
        <tissue evidence="1">Muscle</tissue>
    </source>
</reference>
<keyword evidence="2" id="KW-1185">Reference proteome</keyword>
<sequence length="177" mass="19308">MVCVRYLEEEVGSVVCLWIFACWLSFSLRAVCTSAGMSGDVWLIFMAASRSLTVLRPFAFTSSGRFFSNSAALHLGTCGGGGGGGGGGASGKPTWRPFSACADRALLLQIGQHSFQKTKRETTNRARPQKPTTTARRLIEMSRSIHRDVHGLQKMNPNDFFDPVLSYSATMGRTFVM</sequence>
<dbReference type="AlphaFoldDB" id="A0A4Z2H711"/>
<organism evidence="1 2">
    <name type="scientific">Liparis tanakae</name>
    <name type="common">Tanaka's snailfish</name>
    <dbReference type="NCBI Taxonomy" id="230148"/>
    <lineage>
        <taxon>Eukaryota</taxon>
        <taxon>Metazoa</taxon>
        <taxon>Chordata</taxon>
        <taxon>Craniata</taxon>
        <taxon>Vertebrata</taxon>
        <taxon>Euteleostomi</taxon>
        <taxon>Actinopterygii</taxon>
        <taxon>Neopterygii</taxon>
        <taxon>Teleostei</taxon>
        <taxon>Neoteleostei</taxon>
        <taxon>Acanthomorphata</taxon>
        <taxon>Eupercaria</taxon>
        <taxon>Perciformes</taxon>
        <taxon>Cottioidei</taxon>
        <taxon>Cottales</taxon>
        <taxon>Liparidae</taxon>
        <taxon>Liparis</taxon>
    </lineage>
</organism>
<name>A0A4Z2H711_9TELE</name>
<dbReference type="Proteomes" id="UP000314294">
    <property type="component" value="Unassembled WGS sequence"/>
</dbReference>
<dbReference type="EMBL" id="SRLO01000318">
    <property type="protein sequence ID" value="TNN61290.1"/>
    <property type="molecule type" value="Genomic_DNA"/>
</dbReference>
<accession>A0A4Z2H711</accession>
<protein>
    <submittedName>
        <fullName evidence="1">Uncharacterized protein</fullName>
    </submittedName>
</protein>
<comment type="caution">
    <text evidence="1">The sequence shown here is derived from an EMBL/GenBank/DDBJ whole genome shotgun (WGS) entry which is preliminary data.</text>
</comment>
<gene>
    <name evidence="1" type="ORF">EYF80_028493</name>
</gene>